<reference evidence="2" key="1">
    <citation type="submission" date="2016-11" db="EMBL/GenBank/DDBJ databases">
        <authorList>
            <person name="Varghese N."/>
            <person name="Submissions S."/>
        </authorList>
    </citation>
    <scope>NUCLEOTIDE SEQUENCE [LARGE SCALE GENOMIC DNA]</scope>
    <source>
        <strain evidence="2">C3</strain>
    </source>
</reference>
<dbReference type="AlphaFoldDB" id="A0A1K1M3Z6"/>
<keyword evidence="2" id="KW-1185">Reference proteome</keyword>
<dbReference type="EMBL" id="FPJA01000004">
    <property type="protein sequence ID" value="SFW17844.1"/>
    <property type="molecule type" value="Genomic_DNA"/>
</dbReference>
<evidence type="ECO:0000313" key="2">
    <source>
        <dbReference type="Proteomes" id="UP000182958"/>
    </source>
</evidence>
<dbReference type="Proteomes" id="UP000182958">
    <property type="component" value="Unassembled WGS sequence"/>
</dbReference>
<accession>A0A1K1M3Z6</accession>
<proteinExistence type="predicted"/>
<sequence length="309" mass="33506">MSFKYINPGYAEFLDVAGGTTIADTVKSKTGVMFYQPTDKKGLVLSETPAELYGKFDLYIPHDRNDFSIKIAMLETNGYALDGMGFAKRDNVMYFMRYYGGNSSGGKDAYLSEPEILNLKLDAINTIMFHVKTGTDGYVQIYANGQSVEKFDYDIKFGKSKTLVVYADDAGGAISNLILSDTEIDPKEQVVILPVAATETTMVAGEDGEYIADTDGQLILQTIDTESIIRDYGADTFIKGIAVIGNPACRTAEGLSNLTAIQYDGAVLTEYGTKTAPQRTPGVVADGHAMSLKISDMADYKFGWKAGAS</sequence>
<name>A0A1K1M3Z6_SELRU</name>
<protein>
    <submittedName>
        <fullName evidence="1">Uncharacterized protein</fullName>
    </submittedName>
</protein>
<dbReference type="RefSeq" id="WP_072305425.1">
    <property type="nucleotide sequence ID" value="NZ_FPJA01000004.1"/>
</dbReference>
<gene>
    <name evidence="1" type="ORF">SAMN02910323_0560</name>
</gene>
<organism evidence="1 2">
    <name type="scientific">Selenomonas ruminantium</name>
    <dbReference type="NCBI Taxonomy" id="971"/>
    <lineage>
        <taxon>Bacteria</taxon>
        <taxon>Bacillati</taxon>
        <taxon>Bacillota</taxon>
        <taxon>Negativicutes</taxon>
        <taxon>Selenomonadales</taxon>
        <taxon>Selenomonadaceae</taxon>
        <taxon>Selenomonas</taxon>
    </lineage>
</organism>
<evidence type="ECO:0000313" key="1">
    <source>
        <dbReference type="EMBL" id="SFW17844.1"/>
    </source>
</evidence>